<organism evidence="1">
    <name type="scientific">marine sediment metagenome</name>
    <dbReference type="NCBI Taxonomy" id="412755"/>
    <lineage>
        <taxon>unclassified sequences</taxon>
        <taxon>metagenomes</taxon>
        <taxon>ecological metagenomes</taxon>
    </lineage>
</organism>
<gene>
    <name evidence="1" type="ORF">S01H4_46989</name>
</gene>
<name>X1DGH3_9ZZZZ</name>
<accession>X1DGH3</accession>
<sequence>MNPKCLSHFGDYYYFKGGNIKKLQEKQWKYYNFWTEIPAIKEIFEEIKVPDFSQEIQNFRERFDINRNYENIIEFIALEHIIKRNSITEEKLNDFLDN</sequence>
<comment type="caution">
    <text evidence="1">The sequence shown here is derived from an EMBL/GenBank/DDBJ whole genome shotgun (WGS) entry which is preliminary data.</text>
</comment>
<dbReference type="EMBL" id="BART01026322">
    <property type="protein sequence ID" value="GAG95506.1"/>
    <property type="molecule type" value="Genomic_DNA"/>
</dbReference>
<reference evidence="1" key="1">
    <citation type="journal article" date="2014" name="Front. Microbiol.">
        <title>High frequency of phylogenetically diverse reductive dehalogenase-homologous genes in deep subseafloor sedimentary metagenomes.</title>
        <authorList>
            <person name="Kawai M."/>
            <person name="Futagami T."/>
            <person name="Toyoda A."/>
            <person name="Takaki Y."/>
            <person name="Nishi S."/>
            <person name="Hori S."/>
            <person name="Arai W."/>
            <person name="Tsubouchi T."/>
            <person name="Morono Y."/>
            <person name="Uchiyama I."/>
            <person name="Ito T."/>
            <person name="Fujiyama A."/>
            <person name="Inagaki F."/>
            <person name="Takami H."/>
        </authorList>
    </citation>
    <scope>NUCLEOTIDE SEQUENCE</scope>
    <source>
        <strain evidence="1">Expedition CK06-06</strain>
    </source>
</reference>
<feature type="non-terminal residue" evidence="1">
    <location>
        <position position="98"/>
    </location>
</feature>
<evidence type="ECO:0000313" key="1">
    <source>
        <dbReference type="EMBL" id="GAG95506.1"/>
    </source>
</evidence>
<dbReference type="AlphaFoldDB" id="X1DGH3"/>
<protein>
    <submittedName>
        <fullName evidence="1">Uncharacterized protein</fullName>
    </submittedName>
</protein>
<proteinExistence type="predicted"/>